<keyword evidence="3" id="KW-1185">Reference proteome</keyword>
<dbReference type="Proteomes" id="UP001165079">
    <property type="component" value="Unassembled WGS sequence"/>
</dbReference>
<dbReference type="AlphaFoldDB" id="A0A9W6SIN7"/>
<name>A0A9W6SIN7_9ACTN</name>
<proteinExistence type="predicted"/>
<sequence>MVLRLHLRFFVVDGVGVRGGGGKDETDRGERHGTENAEPRSAARCFAEQLGRSFFSLRTVGESTARSGSI</sequence>
<evidence type="ECO:0000256" key="1">
    <source>
        <dbReference type="SAM" id="MobiDB-lite"/>
    </source>
</evidence>
<comment type="caution">
    <text evidence="2">The sequence shown here is derived from an EMBL/GenBank/DDBJ whole genome shotgun (WGS) entry which is preliminary data.</text>
</comment>
<protein>
    <submittedName>
        <fullName evidence="2">Uncharacterized protein</fullName>
    </submittedName>
</protein>
<evidence type="ECO:0000313" key="2">
    <source>
        <dbReference type="EMBL" id="GLZ77789.1"/>
    </source>
</evidence>
<dbReference type="EMBL" id="BSTX01000001">
    <property type="protein sequence ID" value="GLZ77789.1"/>
    <property type="molecule type" value="Genomic_DNA"/>
</dbReference>
<accession>A0A9W6SIN7</accession>
<evidence type="ECO:0000313" key="3">
    <source>
        <dbReference type="Proteomes" id="UP001165079"/>
    </source>
</evidence>
<gene>
    <name evidence="2" type="ORF">Afil01_25960</name>
</gene>
<reference evidence="2" key="1">
    <citation type="submission" date="2023-03" db="EMBL/GenBank/DDBJ databases">
        <title>Actinorhabdospora filicis NBRC 111898.</title>
        <authorList>
            <person name="Ichikawa N."/>
            <person name="Sato H."/>
            <person name="Tonouchi N."/>
        </authorList>
    </citation>
    <scope>NUCLEOTIDE SEQUENCE</scope>
    <source>
        <strain evidence="2">NBRC 111898</strain>
    </source>
</reference>
<feature type="compositionally biased region" description="Basic and acidic residues" evidence="1">
    <location>
        <begin position="21"/>
        <end position="38"/>
    </location>
</feature>
<feature type="region of interest" description="Disordered" evidence="1">
    <location>
        <begin position="18"/>
        <end position="41"/>
    </location>
</feature>
<organism evidence="2 3">
    <name type="scientific">Actinorhabdospora filicis</name>
    <dbReference type="NCBI Taxonomy" id="1785913"/>
    <lineage>
        <taxon>Bacteria</taxon>
        <taxon>Bacillati</taxon>
        <taxon>Actinomycetota</taxon>
        <taxon>Actinomycetes</taxon>
        <taxon>Micromonosporales</taxon>
        <taxon>Micromonosporaceae</taxon>
        <taxon>Actinorhabdospora</taxon>
    </lineage>
</organism>